<evidence type="ECO:0000313" key="2">
    <source>
        <dbReference type="EnsemblMetazoa" id="AALFPA23_019703.P29014"/>
    </source>
</evidence>
<proteinExistence type="predicted"/>
<sequence>MKRLFLLLSLLGVHLEFSFGDEPIRSELIQLHQSIPLDRLRILLAEYIVQDAQFRRSLQYMRSPEFGEVWNRFVNNEKVRVWLQYIDDAGLPVNKVLAMFTDFTGTARVKRFIQKRKGGLSAFVDDALKIVSSSEMVEFHEMQKSSNPQYKETIDKLTAPEFGQMMKDILEDPEVIEIQEQVRKHGIDIAKLVDLIKSFFGWNQIL</sequence>
<dbReference type="Pfam" id="PF06757">
    <property type="entry name" value="Ins_allergen_rp"/>
    <property type="match status" value="1"/>
</dbReference>
<dbReference type="PANTHER" id="PTHR21163">
    <property type="entry name" value="PROTEIN G12"/>
    <property type="match status" value="1"/>
</dbReference>
<organism evidence="2 3">
    <name type="scientific">Aedes albopictus</name>
    <name type="common">Asian tiger mosquito</name>
    <name type="synonym">Stegomyia albopicta</name>
    <dbReference type="NCBI Taxonomy" id="7160"/>
    <lineage>
        <taxon>Eukaryota</taxon>
        <taxon>Metazoa</taxon>
        <taxon>Ecdysozoa</taxon>
        <taxon>Arthropoda</taxon>
        <taxon>Hexapoda</taxon>
        <taxon>Insecta</taxon>
        <taxon>Pterygota</taxon>
        <taxon>Neoptera</taxon>
        <taxon>Endopterygota</taxon>
        <taxon>Diptera</taxon>
        <taxon>Nematocera</taxon>
        <taxon>Culicoidea</taxon>
        <taxon>Culicidae</taxon>
        <taxon>Culicinae</taxon>
        <taxon>Aedini</taxon>
        <taxon>Aedes</taxon>
        <taxon>Stegomyia</taxon>
    </lineage>
</organism>
<dbReference type="InterPro" id="IPR010629">
    <property type="entry name" value="Ins_allergen"/>
</dbReference>
<evidence type="ECO:0000256" key="1">
    <source>
        <dbReference type="SAM" id="SignalP"/>
    </source>
</evidence>
<evidence type="ECO:0000313" key="3">
    <source>
        <dbReference type="Proteomes" id="UP000069940"/>
    </source>
</evidence>
<name>A0ABM1ZLS2_AEDAL</name>
<keyword evidence="3" id="KW-1185">Reference proteome</keyword>
<feature type="signal peptide" evidence="1">
    <location>
        <begin position="1"/>
        <end position="20"/>
    </location>
</feature>
<keyword evidence="1" id="KW-0732">Signal</keyword>
<dbReference type="GeneID" id="109429450"/>
<feature type="chain" id="PRO_5046610356" description="Secreted protein" evidence="1">
    <location>
        <begin position="21"/>
        <end position="206"/>
    </location>
</feature>
<dbReference type="RefSeq" id="XP_019560947.2">
    <property type="nucleotide sequence ID" value="XM_019705402.3"/>
</dbReference>
<dbReference type="EnsemblMetazoa" id="AALFPA23_019703.R29014">
    <property type="protein sequence ID" value="AALFPA23_019703.P29014"/>
    <property type="gene ID" value="AALFPA23_019703"/>
</dbReference>
<protein>
    <recommendedName>
        <fullName evidence="4">Secreted protein</fullName>
    </recommendedName>
</protein>
<reference evidence="3" key="1">
    <citation type="journal article" date="2015" name="Proc. Natl. Acad. Sci. U.S.A.">
        <title>Genome sequence of the Asian Tiger mosquito, Aedes albopictus, reveals insights into its biology, genetics, and evolution.</title>
        <authorList>
            <person name="Chen X.G."/>
            <person name="Jiang X."/>
            <person name="Gu J."/>
            <person name="Xu M."/>
            <person name="Wu Y."/>
            <person name="Deng Y."/>
            <person name="Zhang C."/>
            <person name="Bonizzoni M."/>
            <person name="Dermauw W."/>
            <person name="Vontas J."/>
            <person name="Armbruster P."/>
            <person name="Huang X."/>
            <person name="Yang Y."/>
            <person name="Zhang H."/>
            <person name="He W."/>
            <person name="Peng H."/>
            <person name="Liu Y."/>
            <person name="Wu K."/>
            <person name="Chen J."/>
            <person name="Lirakis M."/>
            <person name="Topalis P."/>
            <person name="Van Leeuwen T."/>
            <person name="Hall A.B."/>
            <person name="Jiang X."/>
            <person name="Thorpe C."/>
            <person name="Mueller R.L."/>
            <person name="Sun C."/>
            <person name="Waterhouse R.M."/>
            <person name="Yan G."/>
            <person name="Tu Z.J."/>
            <person name="Fang X."/>
            <person name="James A.A."/>
        </authorList>
    </citation>
    <scope>NUCLEOTIDE SEQUENCE [LARGE SCALE GENOMIC DNA]</scope>
    <source>
        <strain evidence="3">Foshan</strain>
    </source>
</reference>
<reference evidence="2" key="2">
    <citation type="submission" date="2025-05" db="UniProtKB">
        <authorList>
            <consortium name="EnsemblMetazoa"/>
        </authorList>
    </citation>
    <scope>IDENTIFICATION</scope>
    <source>
        <strain evidence="2">Foshan</strain>
    </source>
</reference>
<dbReference type="PANTHER" id="PTHR21163:SF1">
    <property type="entry name" value="PROTEIN G12"/>
    <property type="match status" value="1"/>
</dbReference>
<dbReference type="Proteomes" id="UP000069940">
    <property type="component" value="Unassembled WGS sequence"/>
</dbReference>
<evidence type="ECO:0008006" key="4">
    <source>
        <dbReference type="Google" id="ProtNLM"/>
    </source>
</evidence>
<accession>A0ABM1ZLS2</accession>